<dbReference type="GO" id="GO:0047527">
    <property type="term" value="F:2,3-dihydroxybenzoate-serine ligase activity"/>
    <property type="evidence" value="ECO:0007669"/>
    <property type="project" value="TreeGrafter"/>
</dbReference>
<evidence type="ECO:0000313" key="4">
    <source>
        <dbReference type="Proteomes" id="UP000316639"/>
    </source>
</evidence>
<dbReference type="AlphaFoldDB" id="A0A563EFU2"/>
<keyword evidence="4" id="KW-1185">Reference proteome</keyword>
<dbReference type="GO" id="GO:0005829">
    <property type="term" value="C:cytosol"/>
    <property type="evidence" value="ECO:0007669"/>
    <property type="project" value="TreeGrafter"/>
</dbReference>
<feature type="region of interest" description="Disordered" evidence="1">
    <location>
        <begin position="1"/>
        <end position="43"/>
    </location>
</feature>
<reference evidence="3 4" key="1">
    <citation type="submission" date="2019-07" db="EMBL/GenBank/DDBJ databases">
        <title>Lentzea xizangensis sp. nov., isolated from Qinghai-Tibetan Plateau Soils.</title>
        <authorList>
            <person name="Huang J."/>
        </authorList>
    </citation>
    <scope>NUCLEOTIDE SEQUENCE [LARGE SCALE GENOMIC DNA]</scope>
    <source>
        <strain evidence="3 4">FXJ1.1311</strain>
    </source>
</reference>
<dbReference type="GO" id="GO:0009366">
    <property type="term" value="C:enterobactin synthetase complex"/>
    <property type="evidence" value="ECO:0007669"/>
    <property type="project" value="TreeGrafter"/>
</dbReference>
<feature type="region of interest" description="Disordered" evidence="1">
    <location>
        <begin position="540"/>
        <end position="603"/>
    </location>
</feature>
<dbReference type="Proteomes" id="UP000316639">
    <property type="component" value="Unassembled WGS sequence"/>
</dbReference>
<dbReference type="GO" id="GO:0009239">
    <property type="term" value="P:enterobactin biosynthetic process"/>
    <property type="evidence" value="ECO:0007669"/>
    <property type="project" value="TreeGrafter"/>
</dbReference>
<dbReference type="InterPro" id="IPR001242">
    <property type="entry name" value="Condensation_dom"/>
</dbReference>
<dbReference type="GO" id="GO:0043041">
    <property type="term" value="P:amino acid activation for nonribosomal peptide biosynthetic process"/>
    <property type="evidence" value="ECO:0007669"/>
    <property type="project" value="TreeGrafter"/>
</dbReference>
<dbReference type="InterPro" id="IPR023213">
    <property type="entry name" value="CAT-like_dom_sf"/>
</dbReference>
<organism evidence="3 4">
    <name type="scientific">Lentzea tibetensis</name>
    <dbReference type="NCBI Taxonomy" id="2591470"/>
    <lineage>
        <taxon>Bacteria</taxon>
        <taxon>Bacillati</taxon>
        <taxon>Actinomycetota</taxon>
        <taxon>Actinomycetes</taxon>
        <taxon>Pseudonocardiales</taxon>
        <taxon>Pseudonocardiaceae</taxon>
        <taxon>Lentzea</taxon>
    </lineage>
</organism>
<dbReference type="PANTHER" id="PTHR45527:SF1">
    <property type="entry name" value="FATTY ACID SYNTHASE"/>
    <property type="match status" value="1"/>
</dbReference>
<accession>A0A563EFU2</accession>
<dbReference type="Gene3D" id="3.30.559.30">
    <property type="entry name" value="Nonribosomal peptide synthetase, condensation domain"/>
    <property type="match status" value="1"/>
</dbReference>
<evidence type="ECO:0000259" key="2">
    <source>
        <dbReference type="Pfam" id="PF00668"/>
    </source>
</evidence>
<feature type="domain" description="Condensation" evidence="2">
    <location>
        <begin position="91"/>
        <end position="527"/>
    </location>
</feature>
<dbReference type="OrthoDB" id="2472181at2"/>
<protein>
    <recommendedName>
        <fullName evidence="2">Condensation domain-containing protein</fullName>
    </recommendedName>
</protein>
<dbReference type="SUPFAM" id="SSF52777">
    <property type="entry name" value="CoA-dependent acyltransferases"/>
    <property type="match status" value="2"/>
</dbReference>
<gene>
    <name evidence="3" type="ORF">FKR81_40415</name>
</gene>
<dbReference type="EMBL" id="VOBR01000046">
    <property type="protein sequence ID" value="TWP44952.1"/>
    <property type="molecule type" value="Genomic_DNA"/>
</dbReference>
<comment type="caution">
    <text evidence="3">The sequence shown here is derived from an EMBL/GenBank/DDBJ whole genome shotgun (WGS) entry which is preliminary data.</text>
</comment>
<sequence>MHPTSPEPARPTLLARSSAPRCSSSISAMEARRRPFGQRSTAQWRPATAHLISAGRSRHNRPAAPCAPNCDLRRTSKTSRMKPMRGTRDRRLPLTAAQAGFWFAQHLDPDNPIYQAQETVDILGRLDVELLAQAIHAAVMDVEQLRARFERDGDLVWQVVEPCTDWLPPVIDLGDQADPWEAAGAWIRAELARPVDLGAFPLFDIAVLRLAEDRHLIHFAGHHIVGDGVSSTMWMNRVADIYTELAAGRSWTPSPMGSLRDLLADEANYRASEQYIQDRRYWRAQLDDRPAAVGFAGRPGPPSRTFRRCSHTVSAPVASRLRDLARACRASLPSLTVAALGLYVERMCGTPDVMVGMPTTGRRTAIARETPGVLASEVPLRLRVARGMTLAELVRQAAATARLALRHQRVPHEEIARDVGAIGTGDPLYGPVLNFMASEPLRSFGGHTATVHNFSNGPVDDVTINVYDRSGDGTLLIDFNSNAERYTAGHTEQHLHRFVALLEKLVDSSPDLSLDTLDVLLPAERRRVLGEWNDTARELTGPNRGRRVRTAREVHPEQHRAGVRGEPAFVPRLGRASEPVGAPDDRSGSRAGAGGGAGAVQVG</sequence>
<dbReference type="GO" id="GO:0008610">
    <property type="term" value="P:lipid biosynthetic process"/>
    <property type="evidence" value="ECO:0007669"/>
    <property type="project" value="UniProtKB-ARBA"/>
</dbReference>
<proteinExistence type="predicted"/>
<evidence type="ECO:0000313" key="3">
    <source>
        <dbReference type="EMBL" id="TWP44952.1"/>
    </source>
</evidence>
<dbReference type="Pfam" id="PF00668">
    <property type="entry name" value="Condensation"/>
    <property type="match status" value="1"/>
</dbReference>
<dbReference type="GO" id="GO:0031177">
    <property type="term" value="F:phosphopantetheine binding"/>
    <property type="evidence" value="ECO:0007669"/>
    <property type="project" value="TreeGrafter"/>
</dbReference>
<feature type="compositionally biased region" description="Basic and acidic residues" evidence="1">
    <location>
        <begin position="550"/>
        <end position="560"/>
    </location>
</feature>
<evidence type="ECO:0000256" key="1">
    <source>
        <dbReference type="SAM" id="MobiDB-lite"/>
    </source>
</evidence>
<feature type="compositionally biased region" description="Gly residues" evidence="1">
    <location>
        <begin position="591"/>
        <end position="603"/>
    </location>
</feature>
<dbReference type="Gene3D" id="3.30.559.10">
    <property type="entry name" value="Chloramphenicol acetyltransferase-like domain"/>
    <property type="match status" value="1"/>
</dbReference>
<feature type="compositionally biased region" description="Low complexity" evidence="1">
    <location>
        <begin position="15"/>
        <end position="28"/>
    </location>
</feature>
<dbReference type="PANTHER" id="PTHR45527">
    <property type="entry name" value="NONRIBOSOMAL PEPTIDE SYNTHETASE"/>
    <property type="match status" value="1"/>
</dbReference>
<name>A0A563EFU2_9PSEU</name>